<evidence type="ECO:0000313" key="3">
    <source>
        <dbReference type="EMBL" id="KAK7540123.1"/>
    </source>
</evidence>
<evidence type="ECO:0000313" key="4">
    <source>
        <dbReference type="Proteomes" id="UP001365128"/>
    </source>
</evidence>
<protein>
    <recommendedName>
        <fullName evidence="5">C2H2-type domain-containing protein</fullName>
    </recommendedName>
</protein>
<organism evidence="3 4">
    <name type="scientific">Phyllosticta citricarpa</name>
    <dbReference type="NCBI Taxonomy" id="55181"/>
    <lineage>
        <taxon>Eukaryota</taxon>
        <taxon>Fungi</taxon>
        <taxon>Dikarya</taxon>
        <taxon>Ascomycota</taxon>
        <taxon>Pezizomycotina</taxon>
        <taxon>Dothideomycetes</taxon>
        <taxon>Dothideomycetes incertae sedis</taxon>
        <taxon>Botryosphaeriales</taxon>
        <taxon>Phyllostictaceae</taxon>
        <taxon>Phyllosticta</taxon>
    </lineage>
</organism>
<reference evidence="3 4" key="1">
    <citation type="submission" date="2024-04" db="EMBL/GenBank/DDBJ databases">
        <title>Phyllosticta paracitricarpa is synonymous to the EU quarantine fungus P. citricarpa based on phylogenomic analyses.</title>
        <authorList>
            <consortium name="Lawrence Berkeley National Laboratory"/>
            <person name="Van Ingen-Buijs V.A."/>
            <person name="Van Westerhoven A.C."/>
            <person name="Haridas S."/>
            <person name="Skiadas P."/>
            <person name="Martin F."/>
            <person name="Groenewald J.Z."/>
            <person name="Crous P.W."/>
            <person name="Seidl M.F."/>
        </authorList>
    </citation>
    <scope>NUCLEOTIDE SEQUENCE [LARGE SCALE GENOMIC DNA]</scope>
    <source>
        <strain evidence="3 4">CBS 122670</strain>
    </source>
</reference>
<keyword evidence="4" id="KW-1185">Reference proteome</keyword>
<keyword evidence="2" id="KW-0732">Signal</keyword>
<dbReference type="Proteomes" id="UP001365128">
    <property type="component" value="Unassembled WGS sequence"/>
</dbReference>
<dbReference type="EMBL" id="JBBPDW010000027">
    <property type="protein sequence ID" value="KAK7540123.1"/>
    <property type="molecule type" value="Genomic_DNA"/>
</dbReference>
<gene>
    <name evidence="3" type="ORF">IWX46DRAFT_195366</name>
</gene>
<sequence>MRCGSCLCLACIAFVACSRTHRRCIICSTRPPRAPKPSESASLCQKKLESSTRPPGKSPCSCTCMTTPVAWPGTSPDGPTVPRYMPSYLPRLTPDPLYNTTLMGFFFCVQISPELFQSDQPRGFDLQPRLPLGSRHLPIAAENIFCRWLHCNVACGHCFCSFSHAGKASHPRNGPDHDKPPVLAPPTHQQGQKPRGHQNMFNLQLCCDISIVVAAAAAAAAVVCRHRATPLLDQAFSQTRPLTPKPSTATCNAPVPTYLVRKRSGGPTVCHHRLKQQSLLVSGKTQNRFPGAGCSRLFSSHLSNCHDNPPSLVLWSVGLQILPSTRSAGRPNGHVSVPDFCFVPPCSKVSESTAS</sequence>
<name>A0ABR1LZV4_9PEZI</name>
<evidence type="ECO:0008006" key="5">
    <source>
        <dbReference type="Google" id="ProtNLM"/>
    </source>
</evidence>
<accession>A0ABR1LZV4</accession>
<dbReference type="PROSITE" id="PS51257">
    <property type="entry name" value="PROKAR_LIPOPROTEIN"/>
    <property type="match status" value="1"/>
</dbReference>
<feature type="chain" id="PRO_5046893641" description="C2H2-type domain-containing protein" evidence="2">
    <location>
        <begin position="18"/>
        <end position="355"/>
    </location>
</feature>
<feature type="signal peptide" evidence="2">
    <location>
        <begin position="1"/>
        <end position="17"/>
    </location>
</feature>
<proteinExistence type="predicted"/>
<evidence type="ECO:0000256" key="1">
    <source>
        <dbReference type="SAM" id="MobiDB-lite"/>
    </source>
</evidence>
<evidence type="ECO:0000256" key="2">
    <source>
        <dbReference type="SAM" id="SignalP"/>
    </source>
</evidence>
<comment type="caution">
    <text evidence="3">The sequence shown here is derived from an EMBL/GenBank/DDBJ whole genome shotgun (WGS) entry which is preliminary data.</text>
</comment>
<feature type="region of interest" description="Disordered" evidence="1">
    <location>
        <begin position="169"/>
        <end position="195"/>
    </location>
</feature>